<dbReference type="EMBL" id="QNUL01000019">
    <property type="protein sequence ID" value="REA58623.1"/>
    <property type="molecule type" value="Genomic_DNA"/>
</dbReference>
<dbReference type="Gene3D" id="3.40.390.10">
    <property type="entry name" value="Collagenase (Catalytic Domain)"/>
    <property type="match status" value="1"/>
</dbReference>
<evidence type="ECO:0000313" key="1">
    <source>
        <dbReference type="EMBL" id="REA58623.1"/>
    </source>
</evidence>
<keyword evidence="2" id="KW-1185">Reference proteome</keyword>
<organism evidence="1 2">
    <name type="scientific">Dyadobacter luteus</name>
    <dbReference type="NCBI Taxonomy" id="2259619"/>
    <lineage>
        <taxon>Bacteria</taxon>
        <taxon>Pseudomonadati</taxon>
        <taxon>Bacteroidota</taxon>
        <taxon>Cytophagia</taxon>
        <taxon>Cytophagales</taxon>
        <taxon>Spirosomataceae</taxon>
        <taxon>Dyadobacter</taxon>
    </lineage>
</organism>
<gene>
    <name evidence="1" type="ORF">DSL64_19855</name>
</gene>
<dbReference type="AlphaFoldDB" id="A0A3D8Y6Q2"/>
<protein>
    <submittedName>
        <fullName evidence="1">Peptidase M10</fullName>
    </submittedName>
</protein>
<dbReference type="RefSeq" id="WP_115832682.1">
    <property type="nucleotide sequence ID" value="NZ_QNUL01000019.1"/>
</dbReference>
<sequence>MAAIIELLIPDRQIQISACLLLYGSEANHDIGAQIIEEINSMYNAPAAKTTILNQEMQVVFDISYKLISTSEAARIASMNDDYRYNFIRIESENHITRSFMGFGLGDNSGQWLTSDQLGTSTTAAHEFGHCLGLDHPANADFRGSSSPPPIMAARGSLVDPQYQWNPLAKAGEYGGTMNPKYRKVTKEEIELLLDGLNFEQNATYYVGYLSNNLFDRGGSVV</sequence>
<evidence type="ECO:0000313" key="2">
    <source>
        <dbReference type="Proteomes" id="UP000256373"/>
    </source>
</evidence>
<dbReference type="SUPFAM" id="SSF55486">
    <property type="entry name" value="Metalloproteases ('zincins'), catalytic domain"/>
    <property type="match status" value="1"/>
</dbReference>
<comment type="caution">
    <text evidence="1">The sequence shown here is derived from an EMBL/GenBank/DDBJ whole genome shotgun (WGS) entry which is preliminary data.</text>
</comment>
<dbReference type="Proteomes" id="UP000256373">
    <property type="component" value="Unassembled WGS sequence"/>
</dbReference>
<proteinExistence type="predicted"/>
<dbReference type="InterPro" id="IPR024079">
    <property type="entry name" value="MetalloPept_cat_dom_sf"/>
</dbReference>
<dbReference type="GO" id="GO:0008237">
    <property type="term" value="F:metallopeptidase activity"/>
    <property type="evidence" value="ECO:0007669"/>
    <property type="project" value="InterPro"/>
</dbReference>
<dbReference type="OrthoDB" id="939700at2"/>
<name>A0A3D8Y6Q2_9BACT</name>
<accession>A0A3D8Y6Q2</accession>
<reference evidence="1 2" key="1">
    <citation type="submission" date="2018-07" db="EMBL/GenBank/DDBJ databases">
        <title>Dyadobacter roseus sp. nov., isolated from rose rhizosphere soil.</title>
        <authorList>
            <person name="Chen L."/>
        </authorList>
    </citation>
    <scope>NUCLEOTIDE SEQUENCE [LARGE SCALE GENOMIC DNA]</scope>
    <source>
        <strain evidence="1 2">RS19</strain>
    </source>
</reference>